<sequence length="277" mass="30829">YDADIGRFISPDPVVQYHSPYLYGMDDPLTMVDPDGEWSLKTFAIGAHIAGNGVEGSSASSITVSSRHLRRPSRSVSILQQDQGPNIDSVVDSFRTESILTPEQINLLWYDSKSKADDYMVGLSKTLSTMSILRSVGSDVESSIYDEYFGHYLSGSTIYRHIEPNVRKGYGKLSDIGFQIMPLPGGRLYESSFEDDGNKGIITFSPEYFKYLNFKDKNMELTSLIIGLAMDMALSSVVSEEGKAYKDTKPYVCSALHATKQRYVCNDFDAHQGNDNN</sequence>
<evidence type="ECO:0000313" key="1">
    <source>
        <dbReference type="EMBL" id="MBJ7540085.1"/>
    </source>
</evidence>
<feature type="non-terminal residue" evidence="1">
    <location>
        <position position="1"/>
    </location>
</feature>
<evidence type="ECO:0008006" key="3">
    <source>
        <dbReference type="Google" id="ProtNLM"/>
    </source>
</evidence>
<organism evidence="1 2">
    <name type="scientific">Marinomonas transparens</name>
    <dbReference type="NCBI Taxonomy" id="2795388"/>
    <lineage>
        <taxon>Bacteria</taxon>
        <taxon>Pseudomonadati</taxon>
        <taxon>Pseudomonadota</taxon>
        <taxon>Gammaproteobacteria</taxon>
        <taxon>Oceanospirillales</taxon>
        <taxon>Oceanospirillaceae</taxon>
        <taxon>Marinomonas</taxon>
    </lineage>
</organism>
<comment type="caution">
    <text evidence="1">The sequence shown here is derived from an EMBL/GenBank/DDBJ whole genome shotgun (WGS) entry which is preliminary data.</text>
</comment>
<gene>
    <name evidence="1" type="ORF">I8J31_20675</name>
</gene>
<dbReference type="Gene3D" id="2.180.10.10">
    <property type="entry name" value="RHS repeat-associated core"/>
    <property type="match status" value="1"/>
</dbReference>
<keyword evidence="2" id="KW-1185">Reference proteome</keyword>
<protein>
    <recommendedName>
        <fullName evidence="3">RHS repeat-associated core domain-containing protein</fullName>
    </recommendedName>
</protein>
<proteinExistence type="predicted"/>
<dbReference type="AlphaFoldDB" id="A0A934N221"/>
<dbReference type="Proteomes" id="UP000628710">
    <property type="component" value="Unassembled WGS sequence"/>
</dbReference>
<dbReference type="RefSeq" id="WP_199470477.1">
    <property type="nucleotide sequence ID" value="NZ_JAEMNX010000068.1"/>
</dbReference>
<name>A0A934N221_9GAMM</name>
<accession>A0A934N221</accession>
<evidence type="ECO:0000313" key="2">
    <source>
        <dbReference type="Proteomes" id="UP000628710"/>
    </source>
</evidence>
<dbReference type="EMBL" id="JAEMNX010000068">
    <property type="protein sequence ID" value="MBJ7540085.1"/>
    <property type="molecule type" value="Genomic_DNA"/>
</dbReference>
<reference evidence="1" key="1">
    <citation type="submission" date="2020-12" db="EMBL/GenBank/DDBJ databases">
        <title>Marinomonas arctica sp. nov., a psychrotolerant bacterium isolated from the Arctic.</title>
        <authorList>
            <person name="Zhang Y."/>
        </authorList>
    </citation>
    <scope>NUCLEOTIDE SEQUENCE</scope>
    <source>
        <strain evidence="1">C1424</strain>
    </source>
</reference>